<dbReference type="Pfam" id="PF01027">
    <property type="entry name" value="Bax1-I"/>
    <property type="match status" value="1"/>
</dbReference>
<evidence type="ECO:0000256" key="4">
    <source>
        <dbReference type="ARBA" id="ARBA00023136"/>
    </source>
</evidence>
<name>A0A0G1PYP9_9BACT</name>
<evidence type="ECO:0000256" key="1">
    <source>
        <dbReference type="ARBA" id="ARBA00004141"/>
    </source>
</evidence>
<protein>
    <recommendedName>
        <fullName evidence="8">Inhibitor of apoptosis-promoting Bax1</fullName>
    </recommendedName>
</protein>
<feature type="transmembrane region" description="Helical" evidence="5">
    <location>
        <begin position="99"/>
        <end position="122"/>
    </location>
</feature>
<keyword evidence="4 5" id="KW-0472">Membrane</keyword>
<sequence length="219" mass="24214">MNDSVWERWGSNSMSKNLYVLSICGFTGVGILISMLVAQFTLSMQFGWIEFLVVLVLGIAGVIVAYRSDKPLISLLGYMMVAVPYGALLGPFLNLFVPVSIIEAFLVTTIFVAVLGLVGAVIPDSLESWAGWLLGGLIVGILGYFIIPIAGFFGFNIEQALGIWDWAVIALFAFIIIYDFNKAMRIPYTLDNSIDVALAVYLDWFNVFIRYLGNRGKRD</sequence>
<evidence type="ECO:0000256" key="5">
    <source>
        <dbReference type="SAM" id="Phobius"/>
    </source>
</evidence>
<organism evidence="6 7">
    <name type="scientific">Candidatus Woesebacteria bacterium GW2011_GWB1_45_5</name>
    <dbReference type="NCBI Taxonomy" id="1618581"/>
    <lineage>
        <taxon>Bacteria</taxon>
        <taxon>Candidatus Woeseibacteriota</taxon>
    </lineage>
</organism>
<accession>A0A0G1PYP9</accession>
<dbReference type="AlphaFoldDB" id="A0A0G1PYP9"/>
<dbReference type="GO" id="GO:0016020">
    <property type="term" value="C:membrane"/>
    <property type="evidence" value="ECO:0007669"/>
    <property type="project" value="UniProtKB-SubCell"/>
</dbReference>
<evidence type="ECO:0000313" key="7">
    <source>
        <dbReference type="Proteomes" id="UP000034329"/>
    </source>
</evidence>
<feature type="transmembrane region" description="Helical" evidence="5">
    <location>
        <begin position="73"/>
        <end position="93"/>
    </location>
</feature>
<comment type="subcellular location">
    <subcellularLocation>
        <location evidence="1">Membrane</location>
        <topology evidence="1">Multi-pass membrane protein</topology>
    </subcellularLocation>
</comment>
<evidence type="ECO:0000256" key="3">
    <source>
        <dbReference type="ARBA" id="ARBA00022989"/>
    </source>
</evidence>
<keyword evidence="2 5" id="KW-0812">Transmembrane</keyword>
<evidence type="ECO:0008006" key="8">
    <source>
        <dbReference type="Google" id="ProtNLM"/>
    </source>
</evidence>
<feature type="transmembrane region" description="Helical" evidence="5">
    <location>
        <begin position="18"/>
        <end position="40"/>
    </location>
</feature>
<feature type="transmembrane region" description="Helical" evidence="5">
    <location>
        <begin position="46"/>
        <end position="66"/>
    </location>
</feature>
<dbReference type="Proteomes" id="UP000034329">
    <property type="component" value="Unassembled WGS sequence"/>
</dbReference>
<dbReference type="InterPro" id="IPR006214">
    <property type="entry name" value="Bax_inhibitor_1-related"/>
</dbReference>
<evidence type="ECO:0000313" key="6">
    <source>
        <dbReference type="EMBL" id="KKU10583.1"/>
    </source>
</evidence>
<keyword evidence="3 5" id="KW-1133">Transmembrane helix</keyword>
<proteinExistence type="predicted"/>
<comment type="caution">
    <text evidence="6">The sequence shown here is derived from an EMBL/GenBank/DDBJ whole genome shotgun (WGS) entry which is preliminary data.</text>
</comment>
<feature type="transmembrane region" description="Helical" evidence="5">
    <location>
        <begin position="129"/>
        <end position="155"/>
    </location>
</feature>
<gene>
    <name evidence="6" type="ORF">UX13_C0008G0009</name>
</gene>
<reference evidence="6 7" key="1">
    <citation type="journal article" date="2015" name="Nature">
        <title>rRNA introns, odd ribosomes, and small enigmatic genomes across a large radiation of phyla.</title>
        <authorList>
            <person name="Brown C.T."/>
            <person name="Hug L.A."/>
            <person name="Thomas B.C."/>
            <person name="Sharon I."/>
            <person name="Castelle C.J."/>
            <person name="Singh A."/>
            <person name="Wilkins M.J."/>
            <person name="Williams K.H."/>
            <person name="Banfield J.F."/>
        </authorList>
    </citation>
    <scope>NUCLEOTIDE SEQUENCE [LARGE SCALE GENOMIC DNA]</scope>
</reference>
<feature type="transmembrane region" description="Helical" evidence="5">
    <location>
        <begin position="161"/>
        <end position="180"/>
    </location>
</feature>
<evidence type="ECO:0000256" key="2">
    <source>
        <dbReference type="ARBA" id="ARBA00022692"/>
    </source>
</evidence>
<dbReference type="EMBL" id="LCLA01000008">
    <property type="protein sequence ID" value="KKU10583.1"/>
    <property type="molecule type" value="Genomic_DNA"/>
</dbReference>